<dbReference type="Proteomes" id="UP000249287">
    <property type="component" value="Segment"/>
</dbReference>
<name>A0A2U7UDP3_9VIRU</name>
<gene>
    <name evidence="1" type="ORF">pneo_cds_981</name>
</gene>
<dbReference type="RefSeq" id="YP_009482591.1">
    <property type="nucleotide sequence ID" value="NC_037666.1"/>
</dbReference>
<evidence type="ECO:0000313" key="1">
    <source>
        <dbReference type="EMBL" id="AVK76588.1"/>
    </source>
</evidence>
<proteinExistence type="predicted"/>
<sequence length="130" mass="14212">MAIVVMDHYAGQAVAAESIVPLVRCALGSIRGCKGTVPVLDRFVSILDRWDHLVQGALFPTINLCAIAADERASCAGKIPCRRHRMPREFCSCCAISRHVTLRAAQGDAALSVLWKRRWPVALLSSEPPF</sequence>
<dbReference type="EMBL" id="MG011690">
    <property type="protein sequence ID" value="AVK76588.1"/>
    <property type="molecule type" value="Genomic_DNA"/>
</dbReference>
<organism evidence="1">
    <name type="scientific">Pandoravirus neocaledonia</name>
    <dbReference type="NCBI Taxonomy" id="2107708"/>
    <lineage>
        <taxon>Viruses</taxon>
        <taxon>Pandoravirus</taxon>
    </lineage>
</organism>
<protein>
    <submittedName>
        <fullName evidence="1">Uncharacterized protein</fullName>
    </submittedName>
</protein>
<dbReference type="GeneID" id="36843301"/>
<dbReference type="KEGG" id="vg:36843301"/>
<accession>A0A2U7UDP3</accession>
<reference evidence="1" key="1">
    <citation type="journal article" date="2018" name="Nat. Commun.">
        <title>Diversity and evolution of the emerging Pandoraviridae family.</title>
        <authorList>
            <person name="Legendre M."/>
            <person name="Fabre E."/>
            <person name="Poirot O."/>
            <person name="Jeudy S."/>
            <person name="Lartigue A."/>
            <person name="Alempic J.M."/>
            <person name="Beucher L."/>
            <person name="Philippe N."/>
            <person name="Bertaux L."/>
            <person name="Christo-Foroux E."/>
            <person name="Labadie K."/>
            <person name="Coute Y."/>
            <person name="Abergel C."/>
            <person name="Claverie J.M."/>
        </authorList>
    </citation>
    <scope>NUCLEOTIDE SEQUENCE [LARGE SCALE GENOMIC DNA]</scope>
    <source>
        <strain evidence="1">Neocaledonia</strain>
    </source>
</reference>